<sequence>MNKIQIQELELKHKKFKQKRYIKFSLLGVLVFCLCFASFILFKYLQNQQHTLNLALKEKKNLQNKLQDAKIIQEKNKILQNKTTLNAQETPHIQTINLSTTNELKIIVQSYEASIPELRSDFYAHPNYKSAIKLSKIYYQNKDYKKSIFWSLKANELNKNNQESWLMFAKAKIALGQKEEAIKALSNYMSFYDSNNIDQFLSQIK</sequence>
<evidence type="ECO:0000256" key="1">
    <source>
        <dbReference type="SAM" id="Coils"/>
    </source>
</evidence>
<organism evidence="3">
    <name type="scientific">Campylobacter sp. CCS1377</name>
    <dbReference type="NCBI Taxonomy" id="3158229"/>
    <lineage>
        <taxon>Bacteria</taxon>
        <taxon>Pseudomonadati</taxon>
        <taxon>Campylobacterota</taxon>
        <taxon>Epsilonproteobacteria</taxon>
        <taxon>Campylobacterales</taxon>
        <taxon>Campylobacteraceae</taxon>
        <taxon>Campylobacter</taxon>
    </lineage>
</organism>
<keyword evidence="2" id="KW-1133">Transmembrane helix</keyword>
<keyword evidence="1" id="KW-0175">Coiled coil</keyword>
<keyword evidence="2" id="KW-0472">Membrane</keyword>
<protein>
    <submittedName>
        <fullName evidence="3">CDC27 family protein</fullName>
    </submittedName>
</protein>
<dbReference type="Gene3D" id="1.25.40.10">
    <property type="entry name" value="Tetratricopeptide repeat domain"/>
    <property type="match status" value="1"/>
</dbReference>
<gene>
    <name evidence="3" type="ORF">AAH949_09235</name>
</gene>
<evidence type="ECO:0000313" key="3">
    <source>
        <dbReference type="EMBL" id="XBJ29243.1"/>
    </source>
</evidence>
<reference evidence="3" key="1">
    <citation type="submission" date="2024-05" db="EMBL/GenBank/DDBJ databases">
        <title>Campylobacter coli isolated from environmental waters in Slovenia.</title>
        <authorList>
            <person name="Zautner A.E."/>
            <person name="Bunk B."/>
            <person name="Riedel T."/>
            <person name="Sproeer C."/>
        </authorList>
    </citation>
    <scope>NUCLEOTIDE SEQUENCE</scope>
    <source>
        <strain evidence="3">CCS1377</strain>
    </source>
</reference>
<proteinExistence type="predicted"/>
<dbReference type="RefSeq" id="WP_348518586.1">
    <property type="nucleotide sequence ID" value="NZ_CP155620.1"/>
</dbReference>
<dbReference type="Pfam" id="PF12895">
    <property type="entry name" value="ANAPC3"/>
    <property type="match status" value="1"/>
</dbReference>
<name>A0AAU7E5L4_9BACT</name>
<dbReference type="EMBL" id="CP155620">
    <property type="protein sequence ID" value="XBJ29243.1"/>
    <property type="molecule type" value="Genomic_DNA"/>
</dbReference>
<dbReference type="AlphaFoldDB" id="A0AAU7E5L4"/>
<accession>A0AAU7E5L4</accession>
<feature type="coiled-coil region" evidence="1">
    <location>
        <begin position="45"/>
        <end position="82"/>
    </location>
</feature>
<feature type="transmembrane region" description="Helical" evidence="2">
    <location>
        <begin position="21"/>
        <end position="42"/>
    </location>
</feature>
<evidence type="ECO:0000256" key="2">
    <source>
        <dbReference type="SAM" id="Phobius"/>
    </source>
</evidence>
<keyword evidence="2" id="KW-0812">Transmembrane</keyword>
<dbReference type="InterPro" id="IPR011990">
    <property type="entry name" value="TPR-like_helical_dom_sf"/>
</dbReference>
<dbReference type="SUPFAM" id="SSF48452">
    <property type="entry name" value="TPR-like"/>
    <property type="match status" value="1"/>
</dbReference>